<dbReference type="Pfam" id="PF01841">
    <property type="entry name" value="Transglut_core"/>
    <property type="match status" value="1"/>
</dbReference>
<feature type="chain" id="PRO_5028818483" evidence="1">
    <location>
        <begin position="25"/>
        <end position="271"/>
    </location>
</feature>
<dbReference type="AlphaFoldDB" id="A0A7G5C527"/>
<dbReference type="PANTHER" id="PTHR33490">
    <property type="entry name" value="BLR5614 PROTEIN-RELATED"/>
    <property type="match status" value="1"/>
</dbReference>
<accession>A0A7G5C527</accession>
<dbReference type="KEGG" id="cchl:FPL14_26450"/>
<proteinExistence type="predicted"/>
<evidence type="ECO:0000259" key="2">
    <source>
        <dbReference type="SMART" id="SM00460"/>
    </source>
</evidence>
<sequence length="271" mass="29360">MLKVSRMLLALAVLIVAIPSMAFAGSAAGKGMLEVSRVDQGTIGVTDEANRAGATKVKIAKGEISYIYSLNDAKDDQTVWLPLQMGDGAYDIAVLENVSGNKYRVLATEKLEVKVADAEDVYLNSVQNVNWLDADKAVAKAKALTAGSKTDEQKATAIYQYIVRNIRYDHELASSVQADYVPDIDETLTTGKGICYGYATLFAAMLRSEGIPTKLVMGSADAVKEYHAWNEVYLNGKWVIIDTTVDAGLKKAGTKELLVKKASEYKAAKVY</sequence>
<evidence type="ECO:0000313" key="4">
    <source>
        <dbReference type="Proteomes" id="UP000515679"/>
    </source>
</evidence>
<keyword evidence="4" id="KW-1185">Reference proteome</keyword>
<dbReference type="RefSeq" id="WP_182300547.1">
    <property type="nucleotide sequence ID" value="NZ_CP041969.1"/>
</dbReference>
<gene>
    <name evidence="3" type="ORF">FPL14_26450</name>
</gene>
<protein>
    <submittedName>
        <fullName evidence="3">Transglutaminase domain-containing protein</fullName>
    </submittedName>
</protein>
<dbReference type="PANTHER" id="PTHR33490:SF3">
    <property type="entry name" value="CONSERVED INTEGRAL MEMBRANE PROTEIN"/>
    <property type="match status" value="1"/>
</dbReference>
<dbReference type="Gene3D" id="3.10.620.30">
    <property type="match status" value="1"/>
</dbReference>
<evidence type="ECO:0000256" key="1">
    <source>
        <dbReference type="SAM" id="SignalP"/>
    </source>
</evidence>
<feature type="signal peptide" evidence="1">
    <location>
        <begin position="1"/>
        <end position="24"/>
    </location>
</feature>
<dbReference type="SMART" id="SM00460">
    <property type="entry name" value="TGc"/>
    <property type="match status" value="1"/>
</dbReference>
<evidence type="ECO:0000313" key="3">
    <source>
        <dbReference type="EMBL" id="QMV44311.1"/>
    </source>
</evidence>
<name>A0A7G5C527_9BACL</name>
<reference evidence="3 4" key="1">
    <citation type="submission" date="2019-07" db="EMBL/GenBank/DDBJ databases">
        <authorList>
            <person name="Kim J.K."/>
            <person name="Cheong H.-M."/>
            <person name="Choi Y."/>
            <person name="Hwang K.J."/>
            <person name="Lee S."/>
            <person name="Choi C."/>
        </authorList>
    </citation>
    <scope>NUCLEOTIDE SEQUENCE [LARGE SCALE GENOMIC DNA]</scope>
    <source>
        <strain evidence="3 4">KS 22</strain>
    </source>
</reference>
<organism evidence="3 4">
    <name type="scientific">Cohnella cholangitidis</name>
    <dbReference type="NCBI Taxonomy" id="2598458"/>
    <lineage>
        <taxon>Bacteria</taxon>
        <taxon>Bacillati</taxon>
        <taxon>Bacillota</taxon>
        <taxon>Bacilli</taxon>
        <taxon>Bacillales</taxon>
        <taxon>Paenibacillaceae</taxon>
        <taxon>Cohnella</taxon>
    </lineage>
</organism>
<dbReference type="Proteomes" id="UP000515679">
    <property type="component" value="Chromosome"/>
</dbReference>
<dbReference type="InterPro" id="IPR038765">
    <property type="entry name" value="Papain-like_cys_pep_sf"/>
</dbReference>
<dbReference type="SUPFAM" id="SSF54001">
    <property type="entry name" value="Cysteine proteinases"/>
    <property type="match status" value="1"/>
</dbReference>
<keyword evidence="1" id="KW-0732">Signal</keyword>
<dbReference type="InterPro" id="IPR002931">
    <property type="entry name" value="Transglutaminase-like"/>
</dbReference>
<dbReference type="EMBL" id="CP041969">
    <property type="protein sequence ID" value="QMV44311.1"/>
    <property type="molecule type" value="Genomic_DNA"/>
</dbReference>
<feature type="domain" description="Transglutaminase-like" evidence="2">
    <location>
        <begin position="187"/>
        <end position="245"/>
    </location>
</feature>